<organism evidence="1 2">
    <name type="scientific">Cellulomonas flavigena (strain ATCC 482 / DSM 20109 / BCRC 11376 / JCM 18109 / NBRC 3775 / NCIMB 8073 / NRS 134)</name>
    <dbReference type="NCBI Taxonomy" id="446466"/>
    <lineage>
        <taxon>Bacteria</taxon>
        <taxon>Bacillati</taxon>
        <taxon>Actinomycetota</taxon>
        <taxon>Actinomycetes</taxon>
        <taxon>Micrococcales</taxon>
        <taxon>Cellulomonadaceae</taxon>
        <taxon>Cellulomonas</taxon>
    </lineage>
</organism>
<protein>
    <submittedName>
        <fullName evidence="1">tRNA (Guanine-N(1)-)-methyltransferase</fullName>
    </submittedName>
</protein>
<evidence type="ECO:0000313" key="2">
    <source>
        <dbReference type="Proteomes" id="UP000000849"/>
    </source>
</evidence>
<dbReference type="Proteomes" id="UP000000849">
    <property type="component" value="Chromosome"/>
</dbReference>
<gene>
    <name evidence="1" type="ordered locus">Cfla_3377</name>
</gene>
<dbReference type="RefSeq" id="WP_013118585.1">
    <property type="nucleotide sequence ID" value="NC_014151.1"/>
</dbReference>
<keyword evidence="1" id="KW-0808">Transferase</keyword>
<dbReference type="GO" id="GO:0032259">
    <property type="term" value="P:methylation"/>
    <property type="evidence" value="ECO:0007669"/>
    <property type="project" value="UniProtKB-KW"/>
</dbReference>
<reference evidence="1 2" key="1">
    <citation type="journal article" date="2010" name="Stand. Genomic Sci.">
        <title>Complete genome sequence of Cellulomonas flavigena type strain (134).</title>
        <authorList>
            <person name="Abt B."/>
            <person name="Foster B."/>
            <person name="Lapidus A."/>
            <person name="Clum A."/>
            <person name="Sun H."/>
            <person name="Pukall R."/>
            <person name="Lucas S."/>
            <person name="Glavina Del Rio T."/>
            <person name="Nolan M."/>
            <person name="Tice H."/>
            <person name="Cheng J.F."/>
            <person name="Pitluck S."/>
            <person name="Liolios K."/>
            <person name="Ivanova N."/>
            <person name="Mavromatis K."/>
            <person name="Ovchinnikova G."/>
            <person name="Pati A."/>
            <person name="Goodwin L."/>
            <person name="Chen A."/>
            <person name="Palaniappan K."/>
            <person name="Land M."/>
            <person name="Hauser L."/>
            <person name="Chang Y.J."/>
            <person name="Jeffries C.D."/>
            <person name="Rohde M."/>
            <person name="Goker M."/>
            <person name="Woyke T."/>
            <person name="Bristow J."/>
            <person name="Eisen J.A."/>
            <person name="Markowitz V."/>
            <person name="Hugenholtz P."/>
            <person name="Kyrpides N.C."/>
            <person name="Klenk H.P."/>
        </authorList>
    </citation>
    <scope>NUCLEOTIDE SEQUENCE [LARGE SCALE GENOMIC DNA]</scope>
    <source>
        <strain evidence="2">ATCC 482 / DSM 20109 / BCRC 11376 / JCM 18109 / NBRC 3775 / NCIMB 8073 / NRS 134</strain>
    </source>
</reference>
<accession>D5UCM1</accession>
<proteinExistence type="predicted"/>
<dbReference type="GO" id="GO:0008168">
    <property type="term" value="F:methyltransferase activity"/>
    <property type="evidence" value="ECO:0007669"/>
    <property type="project" value="UniProtKB-KW"/>
</dbReference>
<keyword evidence="2" id="KW-1185">Reference proteome</keyword>
<keyword evidence="1" id="KW-0489">Methyltransferase</keyword>
<dbReference type="KEGG" id="cfl:Cfla_3377"/>
<name>D5UCM1_CELFN</name>
<sequence length="66" mass="7357">MHPEMHLALHHQRERELAREAELRRAARACAGCVVRARRRSAEMAAAFRAWLGVLARPAAPVCCPA</sequence>
<dbReference type="EMBL" id="CP001964">
    <property type="protein sequence ID" value="ADG76256.1"/>
    <property type="molecule type" value="Genomic_DNA"/>
</dbReference>
<dbReference type="AlphaFoldDB" id="D5UCM1"/>
<dbReference type="STRING" id="446466.Cfla_3377"/>
<dbReference type="HOGENOM" id="CLU_2823214_0_0_11"/>
<evidence type="ECO:0000313" key="1">
    <source>
        <dbReference type="EMBL" id="ADG76256.1"/>
    </source>
</evidence>